<evidence type="ECO:0000256" key="1">
    <source>
        <dbReference type="SAM" id="Phobius"/>
    </source>
</evidence>
<dbReference type="Gene3D" id="1.20.144.10">
    <property type="entry name" value="Phosphatidic acid phosphatase type 2/haloperoxidase"/>
    <property type="match status" value="1"/>
</dbReference>
<name>A0A059GAM6_9PROT</name>
<sequence>MRRTALAVPAALCALVLALLVSGIAGLWDIDVFDRSITDQVPGLRTPALTNVMLFVSAFGDAVYLWFMGPLVLVTLGLYRNWRALAAYSAVFVLTPIIVRLVKAWVARPRPTVDLYGGVEAFSFPSGHATNSTLIYGGLALLALMTFKGAARLWAVGCLSVLILLIAASRIYVGAHWPSDTLAGLALGGLMLCGLGTVTEYPANNRSTLFTVTALALTGPLYALLTLPAARMLYHALG</sequence>
<feature type="transmembrane region" description="Helical" evidence="1">
    <location>
        <begin position="181"/>
        <end position="198"/>
    </location>
</feature>
<feature type="transmembrane region" description="Helical" evidence="1">
    <location>
        <begin position="53"/>
        <end position="78"/>
    </location>
</feature>
<dbReference type="Proteomes" id="UP000024942">
    <property type="component" value="Unassembled WGS sequence"/>
</dbReference>
<keyword evidence="4" id="KW-1185">Reference proteome</keyword>
<dbReference type="PANTHER" id="PTHR14969">
    <property type="entry name" value="SPHINGOSINE-1-PHOSPHATE PHOSPHOHYDROLASE"/>
    <property type="match status" value="1"/>
</dbReference>
<dbReference type="STRING" id="1280953.HOC_05224"/>
<protein>
    <submittedName>
        <fullName evidence="3">Phosphoesterase PA-phosphatase-like protein</fullName>
    </submittedName>
</protein>
<evidence type="ECO:0000313" key="3">
    <source>
        <dbReference type="EMBL" id="KDA03528.1"/>
    </source>
</evidence>
<dbReference type="EMBL" id="ARYL01000005">
    <property type="protein sequence ID" value="KDA03528.1"/>
    <property type="molecule type" value="Genomic_DNA"/>
</dbReference>
<feature type="transmembrane region" description="Helical" evidence="1">
    <location>
        <begin position="126"/>
        <end position="147"/>
    </location>
</feature>
<dbReference type="SUPFAM" id="SSF48317">
    <property type="entry name" value="Acid phosphatase/Vanadium-dependent haloperoxidase"/>
    <property type="match status" value="1"/>
</dbReference>
<dbReference type="PANTHER" id="PTHR14969:SF13">
    <property type="entry name" value="AT30094P"/>
    <property type="match status" value="1"/>
</dbReference>
<dbReference type="InterPro" id="IPR000326">
    <property type="entry name" value="PAP2/HPO"/>
</dbReference>
<keyword evidence="1" id="KW-0472">Membrane</keyword>
<dbReference type="AlphaFoldDB" id="A0A059GAM6"/>
<reference evidence="3 4" key="1">
    <citation type="journal article" date="2014" name="Antonie Van Leeuwenhoek">
        <title>Hyphomonas beringensis sp. nov. and Hyphomonas chukchiensis sp. nov., isolated from surface seawater of the Bering Sea and Chukchi Sea.</title>
        <authorList>
            <person name="Li C."/>
            <person name="Lai Q."/>
            <person name="Li G."/>
            <person name="Dong C."/>
            <person name="Wang J."/>
            <person name="Liao Y."/>
            <person name="Shao Z."/>
        </authorList>
    </citation>
    <scope>NUCLEOTIDE SEQUENCE [LARGE SCALE GENOMIC DNA]</scope>
    <source>
        <strain evidence="3 4">SCH89</strain>
    </source>
</reference>
<dbReference type="InterPro" id="IPR036938">
    <property type="entry name" value="PAP2/HPO_sf"/>
</dbReference>
<proteinExistence type="predicted"/>
<feature type="transmembrane region" description="Helical" evidence="1">
    <location>
        <begin position="154"/>
        <end position="175"/>
    </location>
</feature>
<keyword evidence="1" id="KW-1133">Transmembrane helix</keyword>
<gene>
    <name evidence="3" type="ORF">HOC_05224</name>
</gene>
<dbReference type="PATRIC" id="fig|1280953.3.peg.1052"/>
<dbReference type="SMART" id="SM00014">
    <property type="entry name" value="acidPPc"/>
    <property type="match status" value="1"/>
</dbReference>
<evidence type="ECO:0000259" key="2">
    <source>
        <dbReference type="SMART" id="SM00014"/>
    </source>
</evidence>
<accession>A0A059GAM6</accession>
<comment type="caution">
    <text evidence="3">The sequence shown here is derived from an EMBL/GenBank/DDBJ whole genome shotgun (WGS) entry which is preliminary data.</text>
</comment>
<feature type="transmembrane region" description="Helical" evidence="1">
    <location>
        <begin position="85"/>
        <end position="106"/>
    </location>
</feature>
<dbReference type="CDD" id="cd03392">
    <property type="entry name" value="PAP2_like_2"/>
    <property type="match status" value="1"/>
</dbReference>
<dbReference type="eggNOG" id="COG0671">
    <property type="taxonomic scope" value="Bacteria"/>
</dbReference>
<evidence type="ECO:0000313" key="4">
    <source>
        <dbReference type="Proteomes" id="UP000024942"/>
    </source>
</evidence>
<dbReference type="Pfam" id="PF01569">
    <property type="entry name" value="PAP2"/>
    <property type="match status" value="1"/>
</dbReference>
<keyword evidence="1" id="KW-0812">Transmembrane</keyword>
<organism evidence="3 4">
    <name type="scientific">Hyphomonas oceanitis SCH89</name>
    <dbReference type="NCBI Taxonomy" id="1280953"/>
    <lineage>
        <taxon>Bacteria</taxon>
        <taxon>Pseudomonadati</taxon>
        <taxon>Pseudomonadota</taxon>
        <taxon>Alphaproteobacteria</taxon>
        <taxon>Hyphomonadales</taxon>
        <taxon>Hyphomonadaceae</taxon>
        <taxon>Hyphomonas</taxon>
    </lineage>
</organism>
<feature type="transmembrane region" description="Helical" evidence="1">
    <location>
        <begin position="210"/>
        <end position="234"/>
    </location>
</feature>
<feature type="domain" description="Phosphatidic acid phosphatase type 2/haloperoxidase" evidence="2">
    <location>
        <begin position="84"/>
        <end position="196"/>
    </location>
</feature>